<organism evidence="1 2">
    <name type="scientific">Ficus carica</name>
    <name type="common">Common fig</name>
    <dbReference type="NCBI Taxonomy" id="3494"/>
    <lineage>
        <taxon>Eukaryota</taxon>
        <taxon>Viridiplantae</taxon>
        <taxon>Streptophyta</taxon>
        <taxon>Embryophyta</taxon>
        <taxon>Tracheophyta</taxon>
        <taxon>Spermatophyta</taxon>
        <taxon>Magnoliopsida</taxon>
        <taxon>eudicotyledons</taxon>
        <taxon>Gunneridae</taxon>
        <taxon>Pentapetalae</taxon>
        <taxon>rosids</taxon>
        <taxon>fabids</taxon>
        <taxon>Rosales</taxon>
        <taxon>Moraceae</taxon>
        <taxon>Ficeae</taxon>
        <taxon>Ficus</taxon>
    </lineage>
</organism>
<dbReference type="Proteomes" id="UP001187192">
    <property type="component" value="Unassembled WGS sequence"/>
</dbReference>
<gene>
    <name evidence="1" type="ORF">TIFTF001_018804</name>
</gene>
<accession>A0AA88ABS3</accession>
<evidence type="ECO:0000313" key="2">
    <source>
        <dbReference type="Proteomes" id="UP001187192"/>
    </source>
</evidence>
<dbReference type="EMBL" id="BTGU01000031">
    <property type="protein sequence ID" value="GMN49639.1"/>
    <property type="molecule type" value="Genomic_DNA"/>
</dbReference>
<dbReference type="AlphaFoldDB" id="A0AA88ABS3"/>
<comment type="caution">
    <text evidence="1">The sequence shown here is derived from an EMBL/GenBank/DDBJ whole genome shotgun (WGS) entry which is preliminary data.</text>
</comment>
<reference evidence="1" key="1">
    <citation type="submission" date="2023-07" db="EMBL/GenBank/DDBJ databases">
        <title>draft genome sequence of fig (Ficus carica).</title>
        <authorList>
            <person name="Takahashi T."/>
            <person name="Nishimura K."/>
        </authorList>
    </citation>
    <scope>NUCLEOTIDE SEQUENCE</scope>
</reference>
<keyword evidence="2" id="KW-1185">Reference proteome</keyword>
<proteinExistence type="predicted"/>
<evidence type="ECO:0000313" key="1">
    <source>
        <dbReference type="EMBL" id="GMN49639.1"/>
    </source>
</evidence>
<sequence>MYFYNRWRTRWVWEKPLRREIPAPSPSPALFKWEWDVFEDGDGDRKAFPSLAPSPVAIPRTTFLSMEISSTADMLSSRITLALSGYRLSG</sequence>
<protein>
    <submittedName>
        <fullName evidence="1">Uncharacterized protein</fullName>
    </submittedName>
</protein>
<name>A0AA88ABS3_FICCA</name>